<gene>
    <name evidence="12" type="ORF">SAMN05421790_11147</name>
</gene>
<keyword evidence="10" id="KW-0808">Transferase</keyword>
<keyword evidence="7 10" id="KW-0500">Molybdenum</keyword>
<evidence type="ECO:0000256" key="3">
    <source>
        <dbReference type="ARBA" id="ARBA00005046"/>
    </source>
</evidence>
<evidence type="ECO:0000256" key="1">
    <source>
        <dbReference type="ARBA" id="ARBA00002901"/>
    </source>
</evidence>
<dbReference type="InterPro" id="IPR036135">
    <property type="entry name" value="MoeA_linker/N_sf"/>
</dbReference>
<evidence type="ECO:0000256" key="9">
    <source>
        <dbReference type="ARBA" id="ARBA00047317"/>
    </source>
</evidence>
<comment type="function">
    <text evidence="1 10">Catalyzes the insertion of molybdate into adenylated molybdopterin with the concomitant release of AMP.</text>
</comment>
<dbReference type="GO" id="GO:0061599">
    <property type="term" value="F:molybdopterin molybdotransferase activity"/>
    <property type="evidence" value="ECO:0007669"/>
    <property type="project" value="UniProtKB-UniRule"/>
</dbReference>
<dbReference type="EMBL" id="FTOD01000011">
    <property type="protein sequence ID" value="SIT05198.1"/>
    <property type="molecule type" value="Genomic_DNA"/>
</dbReference>
<dbReference type="EC" id="2.10.1.1" evidence="5 10"/>
<dbReference type="PROSITE" id="PS01079">
    <property type="entry name" value="MOCF_BIOSYNTHESIS_2"/>
    <property type="match status" value="1"/>
</dbReference>
<dbReference type="Proteomes" id="UP000186795">
    <property type="component" value="Unassembled WGS sequence"/>
</dbReference>
<dbReference type="InterPro" id="IPR038987">
    <property type="entry name" value="MoeA-like"/>
</dbReference>
<evidence type="ECO:0000256" key="2">
    <source>
        <dbReference type="ARBA" id="ARBA00003487"/>
    </source>
</evidence>
<dbReference type="SUPFAM" id="SSF53850">
    <property type="entry name" value="Periplasmic binding protein-like II"/>
    <property type="match status" value="1"/>
</dbReference>
<dbReference type="PANTHER" id="PTHR10192:SF16">
    <property type="entry name" value="MOLYBDOPTERIN MOLYBDENUMTRANSFERASE"/>
    <property type="match status" value="1"/>
</dbReference>
<dbReference type="Gene3D" id="3.90.105.10">
    <property type="entry name" value="Molybdopterin biosynthesis moea protein, domain 2"/>
    <property type="match status" value="1"/>
</dbReference>
<dbReference type="InterPro" id="IPR005111">
    <property type="entry name" value="MoeA_C_domain_IV"/>
</dbReference>
<dbReference type="Gene3D" id="2.170.190.11">
    <property type="entry name" value="Molybdopterin biosynthesis moea protein, domain 3"/>
    <property type="match status" value="1"/>
</dbReference>
<dbReference type="Pfam" id="PF00994">
    <property type="entry name" value="MoCF_biosynth"/>
    <property type="match status" value="1"/>
</dbReference>
<evidence type="ECO:0000256" key="6">
    <source>
        <dbReference type="ARBA" id="ARBA00021108"/>
    </source>
</evidence>
<dbReference type="Pfam" id="PF03453">
    <property type="entry name" value="MoeA_N"/>
    <property type="match status" value="1"/>
</dbReference>
<reference evidence="13" key="1">
    <citation type="submission" date="2017-01" db="EMBL/GenBank/DDBJ databases">
        <authorList>
            <person name="Varghese N."/>
            <person name="Submissions S."/>
        </authorList>
    </citation>
    <scope>NUCLEOTIDE SEQUENCE [LARGE SCALE GENOMIC DNA]</scope>
    <source>
        <strain evidence="13">DSM 45196</strain>
    </source>
</reference>
<dbReference type="Gene3D" id="2.40.340.10">
    <property type="entry name" value="MoeA, C-terminal, domain IV"/>
    <property type="match status" value="1"/>
</dbReference>
<dbReference type="UniPathway" id="UPA00344"/>
<comment type="similarity">
    <text evidence="4 10">Belongs to the MoeA family.</text>
</comment>
<dbReference type="InterPro" id="IPR001453">
    <property type="entry name" value="MoaB/Mog_dom"/>
</dbReference>
<dbReference type="PANTHER" id="PTHR10192">
    <property type="entry name" value="MOLYBDOPTERIN BIOSYNTHESIS PROTEIN"/>
    <property type="match status" value="1"/>
</dbReference>
<comment type="cofactor">
    <cofactor evidence="10">
        <name>Mg(2+)</name>
        <dbReference type="ChEBI" id="CHEBI:18420"/>
    </cofactor>
</comment>
<dbReference type="SUPFAM" id="SSF63882">
    <property type="entry name" value="MoeA N-terminal region -like"/>
    <property type="match status" value="1"/>
</dbReference>
<dbReference type="GO" id="GO:0046872">
    <property type="term" value="F:metal ion binding"/>
    <property type="evidence" value="ECO:0007669"/>
    <property type="project" value="UniProtKB-UniRule"/>
</dbReference>
<protein>
    <recommendedName>
        <fullName evidence="6 10">Molybdopterin molybdenumtransferase</fullName>
        <ecNumber evidence="5 10">2.10.1.1</ecNumber>
    </recommendedName>
</protein>
<keyword evidence="13" id="KW-1185">Reference proteome</keyword>
<evidence type="ECO:0000313" key="12">
    <source>
        <dbReference type="EMBL" id="SIT05198.1"/>
    </source>
</evidence>
<dbReference type="GO" id="GO:0005829">
    <property type="term" value="C:cytosol"/>
    <property type="evidence" value="ECO:0007669"/>
    <property type="project" value="TreeGrafter"/>
</dbReference>
<evidence type="ECO:0000256" key="8">
    <source>
        <dbReference type="ARBA" id="ARBA00023150"/>
    </source>
</evidence>
<keyword evidence="8 10" id="KW-0501">Molybdenum cofactor biosynthesis</keyword>
<keyword evidence="10" id="KW-0460">Magnesium</keyword>
<organism evidence="12 13">
    <name type="scientific">Kroppenstedtia eburnea</name>
    <dbReference type="NCBI Taxonomy" id="714067"/>
    <lineage>
        <taxon>Bacteria</taxon>
        <taxon>Bacillati</taxon>
        <taxon>Bacillota</taxon>
        <taxon>Bacilli</taxon>
        <taxon>Bacillales</taxon>
        <taxon>Thermoactinomycetaceae</taxon>
        <taxon>Kroppenstedtia</taxon>
    </lineage>
</organism>
<dbReference type="SMART" id="SM00852">
    <property type="entry name" value="MoCF_biosynth"/>
    <property type="match status" value="1"/>
</dbReference>
<keyword evidence="10" id="KW-0479">Metal-binding</keyword>
<dbReference type="CDD" id="cd00887">
    <property type="entry name" value="MoeA"/>
    <property type="match status" value="1"/>
</dbReference>
<dbReference type="InterPro" id="IPR024370">
    <property type="entry name" value="PBP_domain"/>
</dbReference>
<dbReference type="NCBIfam" id="TIGR00177">
    <property type="entry name" value="molyb_syn"/>
    <property type="match status" value="1"/>
</dbReference>
<comment type="catalytic activity">
    <reaction evidence="9">
        <text>adenylyl-molybdopterin + molybdate = Mo-molybdopterin + AMP + H(+)</text>
        <dbReference type="Rhea" id="RHEA:35047"/>
        <dbReference type="ChEBI" id="CHEBI:15378"/>
        <dbReference type="ChEBI" id="CHEBI:36264"/>
        <dbReference type="ChEBI" id="CHEBI:62727"/>
        <dbReference type="ChEBI" id="CHEBI:71302"/>
        <dbReference type="ChEBI" id="CHEBI:456215"/>
        <dbReference type="EC" id="2.10.1.1"/>
    </reaction>
</comment>
<evidence type="ECO:0000256" key="7">
    <source>
        <dbReference type="ARBA" id="ARBA00022505"/>
    </source>
</evidence>
<evidence type="ECO:0000313" key="13">
    <source>
        <dbReference type="Proteomes" id="UP000186795"/>
    </source>
</evidence>
<dbReference type="Gene3D" id="3.40.980.10">
    <property type="entry name" value="MoaB/Mog-like domain"/>
    <property type="match status" value="1"/>
</dbReference>
<comment type="function">
    <text evidence="2">May be involved in the biosynthesis of molybdopterin.</text>
</comment>
<feature type="domain" description="MoaB/Mog" evidence="11">
    <location>
        <begin position="173"/>
        <end position="310"/>
    </location>
</feature>
<evidence type="ECO:0000256" key="10">
    <source>
        <dbReference type="RuleBase" id="RU365090"/>
    </source>
</evidence>
<dbReference type="SUPFAM" id="SSF53218">
    <property type="entry name" value="Molybdenum cofactor biosynthesis proteins"/>
    <property type="match status" value="1"/>
</dbReference>
<dbReference type="Pfam" id="PF12727">
    <property type="entry name" value="PBP_like"/>
    <property type="match status" value="1"/>
</dbReference>
<dbReference type="InterPro" id="IPR008284">
    <property type="entry name" value="MoCF_biosynth_CS"/>
</dbReference>
<comment type="pathway">
    <text evidence="3 10">Cofactor biosynthesis; molybdopterin biosynthesis.</text>
</comment>
<proteinExistence type="inferred from homology"/>
<dbReference type="InterPro" id="IPR005110">
    <property type="entry name" value="MoeA_linker/N"/>
</dbReference>
<dbReference type="InterPro" id="IPR036425">
    <property type="entry name" value="MoaB/Mog-like_dom_sf"/>
</dbReference>
<accession>A0A1N7P3Q8</accession>
<sequence length="633" mass="68635">MQKYRLDTIPREVARNRLLNAVTFHPRRETVAVIDARGRVTAGPVNARRSMPPHPAAAMDGIALRTKVTRGASPTRPVRLREGRDFTYINTGDPLPENADSVVMIEKVNILEGGWVELVEPALPWKHVRQPGEDVAAGEVVLPAGHRIRPVDQGALLAAGVEQLSVLCPPRVAILPTGSEMVPPGLPLQPGQLREFNSTVLAGFLEECGAVPDCRGVVPDREEALREALVSAADRCDILVVNAGSSAGSKDFTPRVLAEVGEILLHGVAARPGRPVVLAMIGETPVIGLPGYPVSAYLAFDWFVRPLIRHWYRSGAAAPPPLLARLGREVQGGPGAEDFIRMRVAHVNGRYTAFPLARGGGVTMSMVRADAWLRLPPETTRLNAGEQVELEWVRTPAEIERTLVLTGCDDPLLDRIGAMIGRLSPGWSLFREYTGQNEGFDLLRRGGCHAVAIQGDLREEGYSGMIRIRVAEREMGWITAPTAPEPVSGVEDLIRSGLRLINRPPGSATRDRLAQLLDEQVGGRLPSGWERTEGSHWKAAASLAGGTADVTVGPRSAAEAFGLRWRPAWREPLDLVLPRSVAESEGGKALIETLRSRDLREMAAQLGGYDDSRAGEIIDPPFAKNSEGGRWEL</sequence>
<dbReference type="AlphaFoldDB" id="A0A1N7P3Q8"/>
<dbReference type="GO" id="GO:0006777">
    <property type="term" value="P:Mo-molybdopterin cofactor biosynthetic process"/>
    <property type="evidence" value="ECO:0007669"/>
    <property type="project" value="UniProtKB-UniRule"/>
</dbReference>
<dbReference type="SUPFAM" id="SSF63867">
    <property type="entry name" value="MoeA C-terminal domain-like"/>
    <property type="match status" value="1"/>
</dbReference>
<dbReference type="InterPro" id="IPR036688">
    <property type="entry name" value="MoeA_C_domain_IV_sf"/>
</dbReference>
<evidence type="ECO:0000256" key="5">
    <source>
        <dbReference type="ARBA" id="ARBA00013269"/>
    </source>
</evidence>
<evidence type="ECO:0000259" key="11">
    <source>
        <dbReference type="SMART" id="SM00852"/>
    </source>
</evidence>
<evidence type="ECO:0000256" key="4">
    <source>
        <dbReference type="ARBA" id="ARBA00010763"/>
    </source>
</evidence>
<dbReference type="Pfam" id="PF03454">
    <property type="entry name" value="MoeA_C"/>
    <property type="match status" value="1"/>
</dbReference>
<name>A0A1N7P3Q8_9BACL</name>